<evidence type="ECO:0000313" key="2">
    <source>
        <dbReference type="EMBL" id="EXJ90146.1"/>
    </source>
</evidence>
<sequence length="337" mass="37691">MAVLSFHECLDQLPSYRQLPQQPDLPSGCTWGFWDTDGKRDELGTLNLLTPEVVANAAREIREGISVSLNWSLAKPNLPVFQRQRLEHTIINNKTKGSANSFDDEVRFNTQSGSQWDGLRHVVHREAGACYNGVREEDVEARDSSLETPLGIDKWHDRGGIVGRGVLVDYVAYAQRHQIHYSPAKYHAISQHELAEAAREQGTTFRQGDVLIVRSGLIKWYNECSDQEVRDAFFADPHKQSVGVSPTEDAVEWLWNQHFAAVAGDALAWEPVPYPADRPSFHQHLLALWGTPIGELWDLEQLAATCARLNRYSFFLTSVPLNVPGGVASPPNAVAVF</sequence>
<dbReference type="Proteomes" id="UP000019478">
    <property type="component" value="Unassembled WGS sequence"/>
</dbReference>
<dbReference type="GO" id="GO:0004061">
    <property type="term" value="F:arylformamidase activity"/>
    <property type="evidence" value="ECO:0007669"/>
    <property type="project" value="InterPro"/>
</dbReference>
<evidence type="ECO:0008006" key="4">
    <source>
        <dbReference type="Google" id="ProtNLM"/>
    </source>
</evidence>
<dbReference type="SUPFAM" id="SSF102198">
    <property type="entry name" value="Putative cyclase"/>
    <property type="match status" value="1"/>
</dbReference>
<dbReference type="AlphaFoldDB" id="W9YLM3"/>
<keyword evidence="3" id="KW-1185">Reference proteome</keyword>
<organism evidence="2 3">
    <name type="scientific">Capronia epimyces CBS 606.96</name>
    <dbReference type="NCBI Taxonomy" id="1182542"/>
    <lineage>
        <taxon>Eukaryota</taxon>
        <taxon>Fungi</taxon>
        <taxon>Dikarya</taxon>
        <taxon>Ascomycota</taxon>
        <taxon>Pezizomycotina</taxon>
        <taxon>Eurotiomycetes</taxon>
        <taxon>Chaetothyriomycetidae</taxon>
        <taxon>Chaetothyriales</taxon>
        <taxon>Herpotrichiellaceae</taxon>
        <taxon>Capronia</taxon>
    </lineage>
</organism>
<evidence type="ECO:0000313" key="3">
    <source>
        <dbReference type="Proteomes" id="UP000019478"/>
    </source>
</evidence>
<dbReference type="GO" id="GO:0019441">
    <property type="term" value="P:L-tryptophan catabolic process to kynurenine"/>
    <property type="evidence" value="ECO:0007669"/>
    <property type="project" value="InterPro"/>
</dbReference>
<dbReference type="PANTHER" id="PTHR34861:SF10">
    <property type="entry name" value="CYCLASE"/>
    <property type="match status" value="1"/>
</dbReference>
<dbReference type="GeneID" id="19167343"/>
<name>W9YLM3_9EURO</name>
<dbReference type="PANTHER" id="PTHR34861">
    <property type="match status" value="1"/>
</dbReference>
<comment type="caution">
    <text evidence="2">The sequence shown here is derived from an EMBL/GenBank/DDBJ whole genome shotgun (WGS) entry which is preliminary data.</text>
</comment>
<dbReference type="HOGENOM" id="CLU_030671_1_0_1"/>
<dbReference type="OrthoDB" id="5396at2759"/>
<dbReference type="EMBL" id="AMGY01000002">
    <property type="protein sequence ID" value="EXJ90146.1"/>
    <property type="molecule type" value="Genomic_DNA"/>
</dbReference>
<comment type="similarity">
    <text evidence="1">Belongs to the Cyclase 1 superfamily.</text>
</comment>
<dbReference type="Pfam" id="PF04199">
    <property type="entry name" value="Cyclase"/>
    <property type="match status" value="1"/>
</dbReference>
<proteinExistence type="inferred from homology"/>
<reference evidence="2 3" key="1">
    <citation type="submission" date="2013-03" db="EMBL/GenBank/DDBJ databases">
        <title>The Genome Sequence of Capronia epimyces CBS 606.96.</title>
        <authorList>
            <consortium name="The Broad Institute Genomics Platform"/>
            <person name="Cuomo C."/>
            <person name="de Hoog S."/>
            <person name="Gorbushina A."/>
            <person name="Walker B."/>
            <person name="Young S.K."/>
            <person name="Zeng Q."/>
            <person name="Gargeya S."/>
            <person name="Fitzgerald M."/>
            <person name="Haas B."/>
            <person name="Abouelleil A."/>
            <person name="Allen A.W."/>
            <person name="Alvarado L."/>
            <person name="Arachchi H.M."/>
            <person name="Berlin A.M."/>
            <person name="Chapman S.B."/>
            <person name="Gainer-Dewar J."/>
            <person name="Goldberg J."/>
            <person name="Griggs A."/>
            <person name="Gujja S."/>
            <person name="Hansen M."/>
            <person name="Howarth C."/>
            <person name="Imamovic A."/>
            <person name="Ireland A."/>
            <person name="Larimer J."/>
            <person name="McCowan C."/>
            <person name="Murphy C."/>
            <person name="Pearson M."/>
            <person name="Poon T.W."/>
            <person name="Priest M."/>
            <person name="Roberts A."/>
            <person name="Saif S."/>
            <person name="Shea T."/>
            <person name="Sisk P."/>
            <person name="Sykes S."/>
            <person name="Wortman J."/>
            <person name="Nusbaum C."/>
            <person name="Birren B."/>
        </authorList>
    </citation>
    <scope>NUCLEOTIDE SEQUENCE [LARGE SCALE GENOMIC DNA]</scope>
    <source>
        <strain evidence="2 3">CBS 606.96</strain>
    </source>
</reference>
<dbReference type="Gene3D" id="3.50.30.50">
    <property type="entry name" value="Putative cyclase"/>
    <property type="match status" value="1"/>
</dbReference>
<dbReference type="InterPro" id="IPR037175">
    <property type="entry name" value="KFase_sf"/>
</dbReference>
<dbReference type="eggNOG" id="ENOG502RXQJ">
    <property type="taxonomic scope" value="Eukaryota"/>
</dbReference>
<gene>
    <name evidence="2" type="ORF">A1O3_03215</name>
</gene>
<evidence type="ECO:0000256" key="1">
    <source>
        <dbReference type="ARBA" id="ARBA00007865"/>
    </source>
</evidence>
<accession>W9YLM3</accession>
<dbReference type="RefSeq" id="XP_007731543.1">
    <property type="nucleotide sequence ID" value="XM_007733353.1"/>
</dbReference>
<protein>
    <recommendedName>
        <fullName evidence="4">Cyclase</fullName>
    </recommendedName>
</protein>
<dbReference type="InterPro" id="IPR007325">
    <property type="entry name" value="KFase/CYL"/>
</dbReference>